<evidence type="ECO:0000256" key="3">
    <source>
        <dbReference type="SAM" id="MobiDB-lite"/>
    </source>
</evidence>
<dbReference type="FunFam" id="3.90.1530.30:FF:000001">
    <property type="entry name" value="Chromosome partitioning protein ParB"/>
    <property type="match status" value="1"/>
</dbReference>
<dbReference type="SMART" id="SM00470">
    <property type="entry name" value="ParB"/>
    <property type="match status" value="1"/>
</dbReference>
<dbReference type="RefSeq" id="WP_096488129.1">
    <property type="nucleotide sequence ID" value="NZ_AP014813.1"/>
</dbReference>
<evidence type="ECO:0000256" key="1">
    <source>
        <dbReference type="ARBA" id="ARBA00006295"/>
    </source>
</evidence>
<feature type="compositionally biased region" description="Basic and acidic residues" evidence="3">
    <location>
        <begin position="258"/>
        <end position="267"/>
    </location>
</feature>
<dbReference type="InterPro" id="IPR036086">
    <property type="entry name" value="ParB/Sulfiredoxin_sf"/>
</dbReference>
<organism evidence="5 6">
    <name type="scientific">Methylorubrum populi</name>
    <dbReference type="NCBI Taxonomy" id="223967"/>
    <lineage>
        <taxon>Bacteria</taxon>
        <taxon>Pseudomonadati</taxon>
        <taxon>Pseudomonadota</taxon>
        <taxon>Alphaproteobacteria</taxon>
        <taxon>Hyphomicrobiales</taxon>
        <taxon>Methylobacteriaceae</taxon>
        <taxon>Methylorubrum</taxon>
    </lineage>
</organism>
<keyword evidence="2" id="KW-0238">DNA-binding</keyword>
<sequence length="362" mass="38922">MSKQTTKSTAKPRASFAAASFGNLRAASGEGQGEALRILLADIDEDPDQPRKSFDQAELESMAESIKLKGVVQPIVVRPPVDGRYMLAMGARRFRASKLAAVADIPAIVRAASEDDYAAQVIENQQRANLTNSELAAAVEQLSADKHNNKQIGVICNLKDYQVAAFKQVGKFPAELRDRLDNADIRALYDLFRQWGKTPAEIIDALPDAETFITITEARRIIGSITGKPTGSIVLDRPAPASEPPLAPVASPVAPPARESEPEREEAPAPVRQPSEPLHSASPVPAAPQRSIEAEWDARREASQTSAPAGKGTPVFIVKVGDGETGRLVVDRRGEREGSALVAYATGIEEVDAAELRIVRIE</sequence>
<keyword evidence="5" id="KW-0614">Plasmid</keyword>
<evidence type="ECO:0000313" key="6">
    <source>
        <dbReference type="Proteomes" id="UP000218288"/>
    </source>
</evidence>
<evidence type="ECO:0000256" key="2">
    <source>
        <dbReference type="ARBA" id="ARBA00023125"/>
    </source>
</evidence>
<dbReference type="PANTHER" id="PTHR33375:SF1">
    <property type="entry name" value="CHROMOSOME-PARTITIONING PROTEIN PARB-RELATED"/>
    <property type="match status" value="1"/>
</dbReference>
<feature type="domain" description="ParB-like N-terminal" evidence="4">
    <location>
        <begin position="36"/>
        <end position="125"/>
    </location>
</feature>
<comment type="similarity">
    <text evidence="1">Belongs to the ParB family.</text>
</comment>
<dbReference type="GO" id="GO:0003677">
    <property type="term" value="F:DNA binding"/>
    <property type="evidence" value="ECO:0007669"/>
    <property type="project" value="UniProtKB-KW"/>
</dbReference>
<dbReference type="Pfam" id="PF02195">
    <property type="entry name" value="ParB_N"/>
    <property type="match status" value="1"/>
</dbReference>
<dbReference type="SUPFAM" id="SSF110849">
    <property type="entry name" value="ParB/Sulfiredoxin"/>
    <property type="match status" value="1"/>
</dbReference>
<dbReference type="GO" id="GO:0005694">
    <property type="term" value="C:chromosome"/>
    <property type="evidence" value="ECO:0007669"/>
    <property type="project" value="TreeGrafter"/>
</dbReference>
<gene>
    <name evidence="5" type="ORF">MPPM_5603</name>
</gene>
<dbReference type="NCBIfam" id="TIGR00180">
    <property type="entry name" value="parB_part"/>
    <property type="match status" value="1"/>
</dbReference>
<feature type="compositionally biased region" description="Basic and acidic residues" evidence="3">
    <location>
        <begin position="292"/>
        <end position="302"/>
    </location>
</feature>
<evidence type="ECO:0000313" key="5">
    <source>
        <dbReference type="EMBL" id="BAU94208.1"/>
    </source>
</evidence>
<dbReference type="SUPFAM" id="SSF109709">
    <property type="entry name" value="KorB DNA-binding domain-like"/>
    <property type="match status" value="1"/>
</dbReference>
<dbReference type="AlphaFoldDB" id="A0A169RL00"/>
<dbReference type="InterPro" id="IPR003115">
    <property type="entry name" value="ParB_N"/>
</dbReference>
<proteinExistence type="inferred from homology"/>
<geneLocation type="plasmid" evidence="6">
    <name>pmppm04 dna</name>
</geneLocation>
<protein>
    <submittedName>
        <fullName evidence="5">ParB-like partition proteins</fullName>
    </submittedName>
</protein>
<dbReference type="EMBL" id="AP014813">
    <property type="protein sequence ID" value="BAU94208.1"/>
    <property type="molecule type" value="Genomic_DNA"/>
</dbReference>
<reference evidence="5 6" key="1">
    <citation type="journal article" date="2016" name="Genome Announc.">
        <title>Complete Genome Sequence of Methylobacterium populi P-1M, Isolated from Pink-Pigmented Household Biofilm.</title>
        <authorList>
            <person name="Morohoshi T."/>
            <person name="Ikeda T."/>
        </authorList>
    </citation>
    <scope>NUCLEOTIDE SEQUENCE [LARGE SCALE GENOMIC DNA]</scope>
    <source>
        <strain evidence="5 6">P-1M</strain>
        <plasmid evidence="6">Plasmid pmppm04 dna</plasmid>
    </source>
</reference>
<feature type="region of interest" description="Disordered" evidence="3">
    <location>
        <begin position="233"/>
        <end position="314"/>
    </location>
</feature>
<dbReference type="PANTHER" id="PTHR33375">
    <property type="entry name" value="CHROMOSOME-PARTITIONING PROTEIN PARB-RELATED"/>
    <property type="match status" value="1"/>
</dbReference>
<dbReference type="Gene3D" id="3.90.1530.30">
    <property type="match status" value="1"/>
</dbReference>
<dbReference type="Gene3D" id="1.10.10.2830">
    <property type="match status" value="1"/>
</dbReference>
<evidence type="ECO:0000259" key="4">
    <source>
        <dbReference type="SMART" id="SM00470"/>
    </source>
</evidence>
<dbReference type="InterPro" id="IPR050336">
    <property type="entry name" value="Chromosome_partition/occlusion"/>
</dbReference>
<dbReference type="GO" id="GO:0007059">
    <property type="term" value="P:chromosome segregation"/>
    <property type="evidence" value="ECO:0007669"/>
    <property type="project" value="TreeGrafter"/>
</dbReference>
<dbReference type="Proteomes" id="UP000218288">
    <property type="component" value="Plasmid pMPPM04"/>
</dbReference>
<dbReference type="InterPro" id="IPR004437">
    <property type="entry name" value="ParB/RepB/Spo0J"/>
</dbReference>
<name>A0A169RL00_9HYPH</name>
<dbReference type="OrthoDB" id="4204233at2"/>
<accession>A0A169RL00</accession>